<feature type="compositionally biased region" description="Polar residues" evidence="1">
    <location>
        <begin position="14"/>
        <end position="36"/>
    </location>
</feature>
<dbReference type="Proteomes" id="UP001451303">
    <property type="component" value="Unassembled WGS sequence"/>
</dbReference>
<comment type="caution">
    <text evidence="2">The sequence shown here is derived from an EMBL/GenBank/DDBJ whole genome shotgun (WGS) entry which is preliminary data.</text>
</comment>
<feature type="compositionally biased region" description="Basic and acidic residues" evidence="1">
    <location>
        <begin position="45"/>
        <end position="63"/>
    </location>
</feature>
<feature type="region of interest" description="Disordered" evidence="1">
    <location>
        <begin position="1"/>
        <end position="75"/>
    </location>
</feature>
<feature type="compositionally biased region" description="Polar residues" evidence="1">
    <location>
        <begin position="208"/>
        <end position="221"/>
    </location>
</feature>
<feature type="compositionally biased region" description="Basic and acidic residues" evidence="1">
    <location>
        <begin position="1"/>
        <end position="12"/>
    </location>
</feature>
<feature type="compositionally biased region" description="Polar residues" evidence="1">
    <location>
        <begin position="297"/>
        <end position="334"/>
    </location>
</feature>
<feature type="region of interest" description="Disordered" evidence="1">
    <location>
        <begin position="208"/>
        <end position="341"/>
    </location>
</feature>
<keyword evidence="3" id="KW-1185">Reference proteome</keyword>
<proteinExistence type="predicted"/>
<feature type="compositionally biased region" description="Polar residues" evidence="1">
    <location>
        <begin position="229"/>
        <end position="266"/>
    </location>
</feature>
<organism evidence="2 3">
    <name type="scientific">Neurospora intermedia</name>
    <dbReference type="NCBI Taxonomy" id="5142"/>
    <lineage>
        <taxon>Eukaryota</taxon>
        <taxon>Fungi</taxon>
        <taxon>Dikarya</taxon>
        <taxon>Ascomycota</taxon>
        <taxon>Pezizomycotina</taxon>
        <taxon>Sordariomycetes</taxon>
        <taxon>Sordariomycetidae</taxon>
        <taxon>Sordariales</taxon>
        <taxon>Sordariaceae</taxon>
        <taxon>Neurospora</taxon>
    </lineage>
</organism>
<evidence type="ECO:0000313" key="3">
    <source>
        <dbReference type="Proteomes" id="UP001451303"/>
    </source>
</evidence>
<reference evidence="2 3" key="1">
    <citation type="submission" date="2023-09" db="EMBL/GenBank/DDBJ databases">
        <title>Multi-omics analysis of a traditional fermented food reveals byproduct-associated fungal strains for waste-to-food upcycling.</title>
        <authorList>
            <consortium name="Lawrence Berkeley National Laboratory"/>
            <person name="Rekdal V.M."/>
            <person name="Villalobos-Escobedo J.M."/>
            <person name="Rodriguez-Valeron N."/>
            <person name="Garcia M.O."/>
            <person name="Vasquez D.P."/>
            <person name="Damayanti I."/>
            <person name="Sorensen P.M."/>
            <person name="Baidoo E.E."/>
            <person name="De Carvalho A.C."/>
            <person name="Riley R."/>
            <person name="Lipzen A."/>
            <person name="He G."/>
            <person name="Yan M."/>
            <person name="Haridas S."/>
            <person name="Daum C."/>
            <person name="Yoshinaga Y."/>
            <person name="Ng V."/>
            <person name="Grigoriev I.V."/>
            <person name="Munk R."/>
            <person name="Nuraida L."/>
            <person name="Wijaya C.H."/>
            <person name="Morales P.-C."/>
            <person name="Keasling J.D."/>
        </authorList>
    </citation>
    <scope>NUCLEOTIDE SEQUENCE [LARGE SCALE GENOMIC DNA]</scope>
    <source>
        <strain evidence="2 3">FGSC 2613</strain>
    </source>
</reference>
<sequence length="436" mass="48071">MAPRDPRVKERGASMTQASRPSPTTQDSIKVNITEQVRSKVVAGRTEKPKPKPQDARTHEANQERAYVAASRRSDRSLEARLQSARLASEIHKKRTGKGFKITTEAVLNDAMYEEEEEPRTARLPYTTGNFQNFALEQHYQRVDAQFAEAFPALLRPPAMPLAPQYMPMPQQRAMSMMSVNSVPSYGLPPNHGMPQFHERTQSTPNLSLVSANSANPTSSGLPHGFGKKTQSLPVVPPISTNSPSLSVSHRSAGTHTRNSSMSEFSTPPALTPSVGDGSPSLPGLLTPTFDHDNFDNSKTTQPRYRQSSITSTRSDTPLTPPSAMSVTSMTQPGHSAALPKASSDSVNQLANEPQFYPNYFDGSFEHFDDMYDSLSQPPLDLEESRSFYASFAQQDENAPIFYQTLAEKPKELDAELDPLMNNDHDTFVDWNGGNV</sequence>
<name>A0ABR3D6D2_NEUIN</name>
<evidence type="ECO:0000256" key="1">
    <source>
        <dbReference type="SAM" id="MobiDB-lite"/>
    </source>
</evidence>
<dbReference type="EMBL" id="JAVLET010000007">
    <property type="protein sequence ID" value="KAL0468260.1"/>
    <property type="molecule type" value="Genomic_DNA"/>
</dbReference>
<evidence type="ECO:0000313" key="2">
    <source>
        <dbReference type="EMBL" id="KAL0468260.1"/>
    </source>
</evidence>
<gene>
    <name evidence="2" type="ORF">QR685DRAFT_446492</name>
</gene>
<protein>
    <submittedName>
        <fullName evidence="2">Uncharacterized protein</fullName>
    </submittedName>
</protein>
<accession>A0ABR3D6D2</accession>